<keyword evidence="3 5" id="KW-1133">Transmembrane helix</keyword>
<organism evidence="6 7">
    <name type="scientific">Mya arenaria</name>
    <name type="common">Soft-shell clam</name>
    <dbReference type="NCBI Taxonomy" id="6604"/>
    <lineage>
        <taxon>Eukaryota</taxon>
        <taxon>Metazoa</taxon>
        <taxon>Spiralia</taxon>
        <taxon>Lophotrochozoa</taxon>
        <taxon>Mollusca</taxon>
        <taxon>Bivalvia</taxon>
        <taxon>Autobranchia</taxon>
        <taxon>Heteroconchia</taxon>
        <taxon>Euheterodonta</taxon>
        <taxon>Imparidentia</taxon>
        <taxon>Neoheterodontei</taxon>
        <taxon>Myida</taxon>
        <taxon>Myoidea</taxon>
        <taxon>Myidae</taxon>
        <taxon>Mya</taxon>
    </lineage>
</organism>
<feature type="transmembrane region" description="Helical" evidence="5">
    <location>
        <begin position="130"/>
        <end position="148"/>
    </location>
</feature>
<dbReference type="CDD" id="cd17390">
    <property type="entry name" value="MFS_MFSD9"/>
    <property type="match status" value="1"/>
</dbReference>
<feature type="transmembrane region" description="Helical" evidence="5">
    <location>
        <begin position="76"/>
        <end position="103"/>
    </location>
</feature>
<dbReference type="Proteomes" id="UP001164746">
    <property type="component" value="Chromosome 6"/>
</dbReference>
<dbReference type="InterPro" id="IPR001958">
    <property type="entry name" value="Tet-R_TetA/multi-R_MdtG-like"/>
</dbReference>
<feature type="transmembrane region" description="Helical" evidence="5">
    <location>
        <begin position="231"/>
        <end position="251"/>
    </location>
</feature>
<evidence type="ECO:0000313" key="6">
    <source>
        <dbReference type="EMBL" id="WAR09344.1"/>
    </source>
</evidence>
<evidence type="ECO:0000256" key="5">
    <source>
        <dbReference type="SAM" id="Phobius"/>
    </source>
</evidence>
<dbReference type="PANTHER" id="PTHR24002">
    <property type="entry name" value="SOLUTE CARRIER FAMILY 22 MEMBER 18"/>
    <property type="match status" value="1"/>
</dbReference>
<evidence type="ECO:0000256" key="4">
    <source>
        <dbReference type="ARBA" id="ARBA00023136"/>
    </source>
</evidence>
<dbReference type="SUPFAM" id="SSF103473">
    <property type="entry name" value="MFS general substrate transporter"/>
    <property type="match status" value="1"/>
</dbReference>
<dbReference type="Pfam" id="PF07690">
    <property type="entry name" value="MFS_1"/>
    <property type="match status" value="2"/>
</dbReference>
<dbReference type="EMBL" id="CP111017">
    <property type="protein sequence ID" value="WAR09344.1"/>
    <property type="molecule type" value="Genomic_DNA"/>
</dbReference>
<dbReference type="PANTHER" id="PTHR24002:SF3">
    <property type="entry name" value="SOLUTE CARRIER FAMILY 22 MEMBER 18"/>
    <property type="match status" value="1"/>
</dbReference>
<evidence type="ECO:0000256" key="3">
    <source>
        <dbReference type="ARBA" id="ARBA00022989"/>
    </source>
</evidence>
<dbReference type="PRINTS" id="PR01035">
    <property type="entry name" value="TCRTETA"/>
</dbReference>
<feature type="transmembrane region" description="Helical" evidence="5">
    <location>
        <begin position="315"/>
        <end position="334"/>
    </location>
</feature>
<keyword evidence="2 5" id="KW-0812">Transmembrane</keyword>
<proteinExistence type="predicted"/>
<evidence type="ECO:0000256" key="2">
    <source>
        <dbReference type="ARBA" id="ARBA00022692"/>
    </source>
</evidence>
<protein>
    <submittedName>
        <fullName evidence="6">MFSD9-like protein</fullName>
    </submittedName>
</protein>
<evidence type="ECO:0000256" key="1">
    <source>
        <dbReference type="ARBA" id="ARBA00004141"/>
    </source>
</evidence>
<comment type="subcellular location">
    <subcellularLocation>
        <location evidence="1">Membrane</location>
        <topology evidence="1">Multi-pass membrane protein</topology>
    </subcellularLocation>
</comment>
<feature type="transmembrane region" description="Helical" evidence="5">
    <location>
        <begin position="44"/>
        <end position="64"/>
    </location>
</feature>
<keyword evidence="7" id="KW-1185">Reference proteome</keyword>
<gene>
    <name evidence="6" type="ORF">MAR_019302</name>
</gene>
<evidence type="ECO:0000313" key="7">
    <source>
        <dbReference type="Proteomes" id="UP001164746"/>
    </source>
</evidence>
<reference evidence="6" key="1">
    <citation type="submission" date="2022-11" db="EMBL/GenBank/DDBJ databases">
        <title>Centuries of genome instability and evolution in soft-shell clam transmissible cancer (bioRxiv).</title>
        <authorList>
            <person name="Hart S.F.M."/>
            <person name="Yonemitsu M.A."/>
            <person name="Giersch R.M."/>
            <person name="Beal B.F."/>
            <person name="Arriagada G."/>
            <person name="Davis B.W."/>
            <person name="Ostrander E.A."/>
            <person name="Goff S.P."/>
            <person name="Metzger M.J."/>
        </authorList>
    </citation>
    <scope>NUCLEOTIDE SEQUENCE</scope>
    <source>
        <strain evidence="6">MELC-2E11</strain>
        <tissue evidence="6">Siphon/mantle</tissue>
    </source>
</reference>
<accession>A0ABY7EJL5</accession>
<dbReference type="InterPro" id="IPR011701">
    <property type="entry name" value="MFS"/>
</dbReference>
<keyword evidence="4 5" id="KW-0472">Membrane</keyword>
<feature type="transmembrane region" description="Helical" evidence="5">
    <location>
        <begin position="346"/>
        <end position="366"/>
    </location>
</feature>
<dbReference type="InterPro" id="IPR036259">
    <property type="entry name" value="MFS_trans_sf"/>
</dbReference>
<feature type="transmembrane region" description="Helical" evidence="5">
    <location>
        <begin position="282"/>
        <end position="303"/>
    </location>
</feature>
<feature type="transmembrane region" description="Helical" evidence="5">
    <location>
        <begin position="12"/>
        <end position="32"/>
    </location>
</feature>
<name>A0ABY7EJL5_MYAAR</name>
<sequence length="378" mass="41508">MAAPMIRKNAIIVIYISGFLDLFGVSMILPLITSHARDLGASPTVSGILGSVYGALQLFTSPLVGQWSDVAGRRFALLVCLFMSAGGYSIFAMATSVSLMFIARLPLGIFKHSQNISKAYLADIITDSEQAAVIGNFNAVSILVWLIVPTEKAHHEMKKSLASSTSLKALQSDEINFNSKTFWQAAKDMNWKDLWDLYFIKFLLGASVIIYRSNFSLVLVQKFETSPITNGYIISFNGIVSAFVGLFTGYISSYYTSNAKLVLHLAIMQVFTMISLSVSPSLWLYTLFLVPLCFATTITRVAATKLMLERGNKKDIGILMGFQQSCMSVARMLAPLVAGISQEVTSSGPSIMGAGFSLVAVIIMCWRPQDPRERKKYE</sequence>
<feature type="transmembrane region" description="Helical" evidence="5">
    <location>
        <begin position="194"/>
        <end position="211"/>
    </location>
</feature>
<feature type="transmembrane region" description="Helical" evidence="5">
    <location>
        <begin position="258"/>
        <end position="276"/>
    </location>
</feature>
<dbReference type="Gene3D" id="1.20.1250.20">
    <property type="entry name" value="MFS general substrate transporter like domains"/>
    <property type="match status" value="2"/>
</dbReference>